<dbReference type="InterPro" id="IPR051200">
    <property type="entry name" value="Host-pathogen_enzymatic-act"/>
</dbReference>
<dbReference type="STRING" id="568860.SAMN05421811_12272"/>
<dbReference type="Gene3D" id="2.130.10.10">
    <property type="entry name" value="YVTN repeat-like/Quinoprotein amine dehydrogenase"/>
    <property type="match status" value="2"/>
</dbReference>
<sequence length="666" mass="69514">MLSLRRSGSDTLQTRPPYFRLARRLLTCAAAVVTVAGLLVAPATAADSFTALGVYPQSITPDVTTGAGKVFVSVGDQITVSDTQGSLTGAITGLSGVKGLVTTPDGTRLYAALSGSNQVAEIDTGSLAEIRRIDLAAYLCPSTLSMAGGRLYVGYGCSYESNGGVLSLDVAAASPEPIPIEARLFNTPLVAAAGQTLVVGITGLSPGALRICDISGADATFRGVVSGHTYSLSNLQDISISTDGSTVYSAFGAPARYDAWNTADMTLIRSYQLDVGSRGGAKAVAVSPDGARLLGVTSSELGVAVYDTTTAEKTFTYKDRLFEIFAGSLVFTGRDVFGVVRESGNASGRIHLLRLPDVTLAASTLTLTAPAAGTILQPLTLVGRLSFAGGATPGERSVVVTRRLPDGTRQPLPEITTATDGTFSITDTPQVSGTITYDALWDGSPDFRWSRASAAVTIAKVRSSVSWAPAPATTLFEPFTWDLRLSLADGSAPGAQRVVVTRQLPDGTIEPLPEITTAADGTFSITDTPQVSEMIWYEVRWAGDSVYDAARSSHGLMVAKLPATLQLTGPETTVVGRRIELSGRLDTGDRLPSSGTSITVHRTVTNRNGTVTTTLPSPPLAGDGSFSFTDTPQTSGEYTYTVKWAGDAIFLPAEHSHVVVVRGPLS</sequence>
<dbReference type="SUPFAM" id="SSF75011">
    <property type="entry name" value="3-carboxy-cis,cis-mucoante lactonizing enzyme"/>
    <property type="match status" value="1"/>
</dbReference>
<reference evidence="2 3" key="1">
    <citation type="submission" date="2016-10" db="EMBL/GenBank/DDBJ databases">
        <authorList>
            <person name="de Groot N.N."/>
        </authorList>
    </citation>
    <scope>NUCLEOTIDE SEQUENCE [LARGE SCALE GENOMIC DNA]</scope>
    <source>
        <strain evidence="2 3">CGMCC 4.5598</strain>
    </source>
</reference>
<keyword evidence="1" id="KW-0732">Signal</keyword>
<evidence type="ECO:0000313" key="3">
    <source>
        <dbReference type="Proteomes" id="UP000199361"/>
    </source>
</evidence>
<proteinExistence type="predicted"/>
<dbReference type="PROSITE" id="PS50194">
    <property type="entry name" value="FILAMIN_REPEAT"/>
    <property type="match status" value="1"/>
</dbReference>
<dbReference type="Proteomes" id="UP000199361">
    <property type="component" value="Unassembled WGS sequence"/>
</dbReference>
<dbReference type="InterPro" id="IPR015943">
    <property type="entry name" value="WD40/YVTN_repeat-like_dom_sf"/>
</dbReference>
<evidence type="ECO:0000256" key="1">
    <source>
        <dbReference type="SAM" id="SignalP"/>
    </source>
</evidence>
<dbReference type="InterPro" id="IPR017868">
    <property type="entry name" value="Filamin/ABP280_repeat-like"/>
</dbReference>
<protein>
    <submittedName>
        <fullName evidence="2">40-residue YVTN family beta-propeller repeat-containing protein</fullName>
    </submittedName>
</protein>
<dbReference type="PANTHER" id="PTHR47197:SF3">
    <property type="entry name" value="DIHYDRO-HEME D1 DEHYDROGENASE"/>
    <property type="match status" value="1"/>
</dbReference>
<dbReference type="PANTHER" id="PTHR47197">
    <property type="entry name" value="PROTEIN NIRF"/>
    <property type="match status" value="1"/>
</dbReference>
<name>A0A1I0LQ13_9ACTN</name>
<evidence type="ECO:0000313" key="2">
    <source>
        <dbReference type="EMBL" id="SEU43859.1"/>
    </source>
</evidence>
<feature type="signal peptide" evidence="1">
    <location>
        <begin position="1"/>
        <end position="45"/>
    </location>
</feature>
<organism evidence="2 3">
    <name type="scientific">Nonomuraea wenchangensis</name>
    <dbReference type="NCBI Taxonomy" id="568860"/>
    <lineage>
        <taxon>Bacteria</taxon>
        <taxon>Bacillati</taxon>
        <taxon>Actinomycetota</taxon>
        <taxon>Actinomycetes</taxon>
        <taxon>Streptosporangiales</taxon>
        <taxon>Streptosporangiaceae</taxon>
        <taxon>Nonomuraea</taxon>
    </lineage>
</organism>
<dbReference type="EMBL" id="FOHX01000022">
    <property type="protein sequence ID" value="SEU43859.1"/>
    <property type="molecule type" value="Genomic_DNA"/>
</dbReference>
<feature type="chain" id="PRO_5011560210" evidence="1">
    <location>
        <begin position="46"/>
        <end position="666"/>
    </location>
</feature>
<gene>
    <name evidence="2" type="ORF">SAMN05421811_12272</name>
</gene>
<accession>A0A1I0LQ13</accession>
<keyword evidence="3" id="KW-1185">Reference proteome</keyword>
<dbReference type="AlphaFoldDB" id="A0A1I0LQ13"/>